<evidence type="ECO:0008006" key="4">
    <source>
        <dbReference type="Google" id="ProtNLM"/>
    </source>
</evidence>
<accession>E1RI44</accession>
<feature type="transmembrane region" description="Helical" evidence="1">
    <location>
        <begin position="6"/>
        <end position="27"/>
    </location>
</feature>
<name>E1RI44_METP4</name>
<protein>
    <recommendedName>
        <fullName evidence="4">Flagellin</fullName>
    </recommendedName>
</protein>
<gene>
    <name evidence="2" type="ordered locus">Mpet_0655</name>
</gene>
<evidence type="ECO:0000313" key="3">
    <source>
        <dbReference type="Proteomes" id="UP000006565"/>
    </source>
</evidence>
<evidence type="ECO:0000256" key="1">
    <source>
        <dbReference type="SAM" id="Phobius"/>
    </source>
</evidence>
<dbReference type="HOGENOM" id="CLU_1763895_0_0_2"/>
<dbReference type="EMBL" id="CP002117">
    <property type="protein sequence ID" value="ADN35429.1"/>
    <property type="molecule type" value="Genomic_DNA"/>
</dbReference>
<dbReference type="RefSeq" id="WP_013328607.1">
    <property type="nucleotide sequence ID" value="NC_014507.1"/>
</dbReference>
<dbReference type="GeneID" id="9743104"/>
<dbReference type="KEGG" id="mpi:Mpet_0655"/>
<dbReference type="Proteomes" id="UP000006565">
    <property type="component" value="Chromosome"/>
</dbReference>
<sequence length="147" mass="15872" precursor="true">MKSSDSLVAAGVVIAIVLVVIFSIFLFSGQVFSTQKLIAEKTGSGTDAEVIEGDTPAAFYEGAYVDQESVVLSIIPTSDTISDYTVSYDIEKQYGGNYSREEVVEGVSPENPIVITVSRMGDEWVDIFVQVYGEDGTLVWESDSGYA</sequence>
<keyword evidence="1" id="KW-0472">Membrane</keyword>
<reference evidence="2 3" key="1">
    <citation type="journal article" date="2010" name="Stand. Genomic Sci.">
        <title>Complete genome sequence of Methanoplanus petrolearius type strain (SEBR 4847).</title>
        <authorList>
            <person name="Brambilla E."/>
            <person name="Djao O.D."/>
            <person name="Daligault H."/>
            <person name="Lapidus A."/>
            <person name="Lucas S."/>
            <person name="Hammon N."/>
            <person name="Nolan M."/>
            <person name="Tice H."/>
            <person name="Cheng J.F."/>
            <person name="Han C."/>
            <person name="Tapia R."/>
            <person name="Goodwin L."/>
            <person name="Pitluck S."/>
            <person name="Liolios K."/>
            <person name="Ivanova N."/>
            <person name="Mavromatis K."/>
            <person name="Mikhailova N."/>
            <person name="Pati A."/>
            <person name="Chen A."/>
            <person name="Palaniappan K."/>
            <person name="Land M."/>
            <person name="Hauser L."/>
            <person name="Chang Y.J."/>
            <person name="Jeffries C.D."/>
            <person name="Rohde M."/>
            <person name="Spring S."/>
            <person name="Sikorski J."/>
            <person name="Goker M."/>
            <person name="Woyke T."/>
            <person name="Bristow J."/>
            <person name="Eisen J.A."/>
            <person name="Markowitz V."/>
            <person name="Hugenholtz P."/>
            <person name="Kyrpides N.C."/>
            <person name="Klenk H.P."/>
        </authorList>
    </citation>
    <scope>NUCLEOTIDE SEQUENCE [LARGE SCALE GENOMIC DNA]</scope>
    <source>
        <strain evidence="3">DSM 11571 / OCM 486 / SEBR 4847</strain>
    </source>
</reference>
<dbReference type="AlphaFoldDB" id="E1RI44"/>
<keyword evidence="3" id="KW-1185">Reference proteome</keyword>
<proteinExistence type="predicted"/>
<evidence type="ECO:0000313" key="2">
    <source>
        <dbReference type="EMBL" id="ADN35429.1"/>
    </source>
</evidence>
<dbReference type="OrthoDB" id="374749at2157"/>
<keyword evidence="1" id="KW-1133">Transmembrane helix</keyword>
<organism evidence="2 3">
    <name type="scientific">Methanolacinia petrolearia (strain DSM 11571 / OCM 486 / SEBR 4847)</name>
    <name type="common">Methanoplanus petrolearius</name>
    <dbReference type="NCBI Taxonomy" id="679926"/>
    <lineage>
        <taxon>Archaea</taxon>
        <taxon>Methanobacteriati</taxon>
        <taxon>Methanobacteriota</taxon>
        <taxon>Stenosarchaea group</taxon>
        <taxon>Methanomicrobia</taxon>
        <taxon>Methanomicrobiales</taxon>
        <taxon>Methanomicrobiaceae</taxon>
        <taxon>Methanolacinia</taxon>
    </lineage>
</organism>
<keyword evidence="1" id="KW-0812">Transmembrane</keyword>